<name>A0A1G2LIQ5_9BACT</name>
<organism evidence="3 4">
    <name type="scientific">Candidatus Sungbacteria bacterium RIFCSPLOWO2_02_FULL_48_13b</name>
    <dbReference type="NCBI Taxonomy" id="1802283"/>
    <lineage>
        <taxon>Bacteria</taxon>
        <taxon>Candidatus Sungiibacteriota</taxon>
    </lineage>
</organism>
<keyword evidence="1" id="KW-1133">Transmembrane helix</keyword>
<dbReference type="CDD" id="cd07989">
    <property type="entry name" value="LPLAT_AGPAT-like"/>
    <property type="match status" value="1"/>
</dbReference>
<keyword evidence="1" id="KW-0472">Membrane</keyword>
<dbReference type="InterPro" id="IPR002123">
    <property type="entry name" value="Plipid/glycerol_acylTrfase"/>
</dbReference>
<dbReference type="SMART" id="SM00563">
    <property type="entry name" value="PlsC"/>
    <property type="match status" value="1"/>
</dbReference>
<evidence type="ECO:0000313" key="4">
    <source>
        <dbReference type="Proteomes" id="UP000179052"/>
    </source>
</evidence>
<evidence type="ECO:0000313" key="3">
    <source>
        <dbReference type="EMBL" id="OHA11500.1"/>
    </source>
</evidence>
<dbReference type="AlphaFoldDB" id="A0A1G2LIQ5"/>
<dbReference type="Proteomes" id="UP000179052">
    <property type="component" value="Unassembled WGS sequence"/>
</dbReference>
<evidence type="ECO:0000259" key="2">
    <source>
        <dbReference type="SMART" id="SM00563"/>
    </source>
</evidence>
<reference evidence="3 4" key="1">
    <citation type="journal article" date="2016" name="Nat. Commun.">
        <title>Thousands of microbial genomes shed light on interconnected biogeochemical processes in an aquifer system.</title>
        <authorList>
            <person name="Anantharaman K."/>
            <person name="Brown C.T."/>
            <person name="Hug L.A."/>
            <person name="Sharon I."/>
            <person name="Castelle C.J."/>
            <person name="Probst A.J."/>
            <person name="Thomas B.C."/>
            <person name="Singh A."/>
            <person name="Wilkins M.J."/>
            <person name="Karaoz U."/>
            <person name="Brodie E.L."/>
            <person name="Williams K.H."/>
            <person name="Hubbard S.S."/>
            <person name="Banfield J.F."/>
        </authorList>
    </citation>
    <scope>NUCLEOTIDE SEQUENCE [LARGE SCALE GENOMIC DNA]</scope>
</reference>
<dbReference type="EMBL" id="MHQV01000008">
    <property type="protein sequence ID" value="OHA11500.1"/>
    <property type="molecule type" value="Genomic_DNA"/>
</dbReference>
<dbReference type="SUPFAM" id="SSF69593">
    <property type="entry name" value="Glycerol-3-phosphate (1)-acyltransferase"/>
    <property type="match status" value="1"/>
</dbReference>
<proteinExistence type="predicted"/>
<keyword evidence="1" id="KW-0812">Transmembrane</keyword>
<dbReference type="STRING" id="1802283.A3H71_01170"/>
<protein>
    <recommendedName>
        <fullName evidence="2">Phospholipid/glycerol acyltransferase domain-containing protein</fullName>
    </recommendedName>
</protein>
<accession>A0A1G2LIQ5</accession>
<dbReference type="Pfam" id="PF01553">
    <property type="entry name" value="Acyltransferase"/>
    <property type="match status" value="1"/>
</dbReference>
<dbReference type="GO" id="GO:0016746">
    <property type="term" value="F:acyltransferase activity"/>
    <property type="evidence" value="ECO:0007669"/>
    <property type="project" value="InterPro"/>
</dbReference>
<comment type="caution">
    <text evidence="3">The sequence shown here is derived from an EMBL/GenBank/DDBJ whole genome shotgun (WGS) entry which is preliminary data.</text>
</comment>
<feature type="transmembrane region" description="Helical" evidence="1">
    <location>
        <begin position="32"/>
        <end position="50"/>
    </location>
</feature>
<sequence>MTLHNTVFGCSKPSIKYPNLFQHSVHAVVQRIVWIATAICMKFFANFYIYNREHLKNLPTPLLVIANHHSYWDSMIIGTLFPFFSTEYLPIGFMADDSLYDNILHRIFFNLTGTYKAGRGEGYDVSLAYPRHFLLKNRVFLIFPYGKILINELTTDKPQRGIAILAREFSNLTILPIYLKTTPRAGLIIRSLFKRYEMGVIVGKPFKLDPKMYTLTVEDLADRLVGQITQASQTNEKT</sequence>
<gene>
    <name evidence="3" type="ORF">A3H71_01170</name>
</gene>
<evidence type="ECO:0000256" key="1">
    <source>
        <dbReference type="SAM" id="Phobius"/>
    </source>
</evidence>
<feature type="domain" description="Phospholipid/glycerol acyltransferase" evidence="2">
    <location>
        <begin position="62"/>
        <end position="182"/>
    </location>
</feature>